<dbReference type="PIRSF" id="PIRSF001589">
    <property type="entry name" value="Asn_synthetase_glu-h"/>
    <property type="match status" value="1"/>
</dbReference>
<keyword evidence="4" id="KW-0547">Nucleotide-binding</keyword>
<name>A0ABW4W6A0_9BACI</name>
<dbReference type="Gene3D" id="3.60.20.10">
    <property type="entry name" value="Glutamine Phosphoribosylpyrophosphate, subunit 1, domain 1"/>
    <property type="match status" value="1"/>
</dbReference>
<evidence type="ECO:0000256" key="8">
    <source>
        <dbReference type="ARBA" id="ARBA00048741"/>
    </source>
</evidence>
<organism evidence="10 11">
    <name type="scientific">Ornithinibacillus salinisoli</name>
    <dbReference type="NCBI Taxonomy" id="1848459"/>
    <lineage>
        <taxon>Bacteria</taxon>
        <taxon>Bacillati</taxon>
        <taxon>Bacillota</taxon>
        <taxon>Bacilli</taxon>
        <taxon>Bacillales</taxon>
        <taxon>Bacillaceae</taxon>
        <taxon>Ornithinibacillus</taxon>
    </lineage>
</organism>
<dbReference type="SUPFAM" id="SSF56235">
    <property type="entry name" value="N-terminal nucleophile aminohydrolases (Ntn hydrolases)"/>
    <property type="match status" value="1"/>
</dbReference>
<keyword evidence="5" id="KW-0067">ATP-binding</keyword>
<dbReference type="RefSeq" id="WP_377556670.1">
    <property type="nucleotide sequence ID" value="NZ_JBHUHQ010000021.1"/>
</dbReference>
<dbReference type="InterPro" id="IPR014729">
    <property type="entry name" value="Rossmann-like_a/b/a_fold"/>
</dbReference>
<dbReference type="InterPro" id="IPR017932">
    <property type="entry name" value="GATase_2_dom"/>
</dbReference>
<dbReference type="GO" id="GO:0004066">
    <property type="term" value="F:asparagine synthase (glutamine-hydrolyzing) activity"/>
    <property type="evidence" value="ECO:0007669"/>
    <property type="project" value="UniProtKB-EC"/>
</dbReference>
<dbReference type="EMBL" id="JBHUHQ010000021">
    <property type="protein sequence ID" value="MFD2046370.1"/>
    <property type="molecule type" value="Genomic_DNA"/>
</dbReference>
<dbReference type="NCBIfam" id="TIGR01536">
    <property type="entry name" value="asn_synth_AEB"/>
    <property type="match status" value="1"/>
</dbReference>
<dbReference type="CDD" id="cd00712">
    <property type="entry name" value="AsnB"/>
    <property type="match status" value="1"/>
</dbReference>
<evidence type="ECO:0000259" key="9">
    <source>
        <dbReference type="PROSITE" id="PS51278"/>
    </source>
</evidence>
<protein>
    <recommendedName>
        <fullName evidence="3">asparagine synthase (glutamine-hydrolyzing)</fullName>
        <ecNumber evidence="3">6.3.5.4</ecNumber>
    </recommendedName>
</protein>
<keyword evidence="7" id="KW-0315">Glutamine amidotransferase</keyword>
<keyword evidence="10" id="KW-0436">Ligase</keyword>
<proteinExistence type="inferred from homology"/>
<dbReference type="PROSITE" id="PS51278">
    <property type="entry name" value="GATASE_TYPE_2"/>
    <property type="match status" value="1"/>
</dbReference>
<dbReference type="EC" id="6.3.5.4" evidence="3"/>
<evidence type="ECO:0000313" key="10">
    <source>
        <dbReference type="EMBL" id="MFD2046370.1"/>
    </source>
</evidence>
<comment type="catalytic activity">
    <reaction evidence="8">
        <text>L-aspartate + L-glutamine + ATP + H2O = L-asparagine + L-glutamate + AMP + diphosphate + H(+)</text>
        <dbReference type="Rhea" id="RHEA:12228"/>
        <dbReference type="ChEBI" id="CHEBI:15377"/>
        <dbReference type="ChEBI" id="CHEBI:15378"/>
        <dbReference type="ChEBI" id="CHEBI:29985"/>
        <dbReference type="ChEBI" id="CHEBI:29991"/>
        <dbReference type="ChEBI" id="CHEBI:30616"/>
        <dbReference type="ChEBI" id="CHEBI:33019"/>
        <dbReference type="ChEBI" id="CHEBI:58048"/>
        <dbReference type="ChEBI" id="CHEBI:58359"/>
        <dbReference type="ChEBI" id="CHEBI:456215"/>
        <dbReference type="EC" id="6.3.5.4"/>
    </reaction>
</comment>
<evidence type="ECO:0000256" key="5">
    <source>
        <dbReference type="ARBA" id="ARBA00022840"/>
    </source>
</evidence>
<dbReference type="Proteomes" id="UP001597383">
    <property type="component" value="Unassembled WGS sequence"/>
</dbReference>
<dbReference type="PANTHER" id="PTHR43284">
    <property type="entry name" value="ASPARAGINE SYNTHETASE (GLUTAMINE-HYDROLYZING)"/>
    <property type="match status" value="1"/>
</dbReference>
<evidence type="ECO:0000256" key="2">
    <source>
        <dbReference type="ARBA" id="ARBA00005752"/>
    </source>
</evidence>
<feature type="domain" description="Glutamine amidotransferase type-2" evidence="9">
    <location>
        <begin position="2"/>
        <end position="215"/>
    </location>
</feature>
<dbReference type="CDD" id="cd01991">
    <property type="entry name" value="Asn_synthase_B_C"/>
    <property type="match status" value="1"/>
</dbReference>
<sequence length="630" mass="73148">MCGIVGFANNEIDLNREKVIQDMMNTISHRGPDSDGYSSDEKVTLGFRRLQIIDLTTDASQPMFNEDGNIALIFNGEIYNYQELMRDLIDKGHIFKSQSDTEVIIHGYEEYGMDILQKLRGMFAFSIWDKKEDTLFIARDFFGIKPLYYTQNTSDNALIFGSEIKSFLKYPHFNKELNKDALKPYLTFQYSALDETFFKGVYKLKPGHYMVYKNGETTIKPYWDVNFNREEESMDYYVEKIKQTMQESVNYHRISDVKVGSFLSGGVDSSYITALLKPDKTFSVGFEDYDGIFNETNIAEDLSKKLGIENHKKLINADEFFDVIPNVQYHMDEPQSNLSSVPLYFLAELASKHATVLLSGEGADEIFGGYVWYETSKTMQKYEKIPFSIRRAISNISKLLPENRITTFLTKGGQKVEEKFIGQAKVFEEDDALNVLKDDYKHGPKPVDILRDSYKVVDGKDNVSKMQYVDMKHWLPGDILLKADKMSSAHSIELRVPFLDKEVMEMAGKIPAELKVNDKDTKYVLRKAANDLLPKEWANRPKVGFPVPFRDWIKQEKYYNRVKEIFTSDMSEEFFNTEELIKLLDEHYTGEANRARYVWTVYVFLIWYKRFFIDTNENEKDLEESTLVTA</sequence>
<dbReference type="Pfam" id="PF00733">
    <property type="entry name" value="Asn_synthase"/>
    <property type="match status" value="1"/>
</dbReference>
<dbReference type="Gene3D" id="3.40.50.620">
    <property type="entry name" value="HUPs"/>
    <property type="match status" value="1"/>
</dbReference>
<evidence type="ECO:0000256" key="3">
    <source>
        <dbReference type="ARBA" id="ARBA00012737"/>
    </source>
</evidence>
<accession>A0ABW4W6A0</accession>
<gene>
    <name evidence="10" type="primary">asnB</name>
    <name evidence="10" type="ORF">ACFSJF_19010</name>
</gene>
<keyword evidence="11" id="KW-1185">Reference proteome</keyword>
<dbReference type="SUPFAM" id="SSF52402">
    <property type="entry name" value="Adenine nucleotide alpha hydrolases-like"/>
    <property type="match status" value="1"/>
</dbReference>
<keyword evidence="6" id="KW-0061">Asparagine biosynthesis</keyword>
<dbReference type="InterPro" id="IPR006426">
    <property type="entry name" value="Asn_synth_AEB"/>
</dbReference>
<dbReference type="Pfam" id="PF13537">
    <property type="entry name" value="GATase_7"/>
    <property type="match status" value="1"/>
</dbReference>
<comment type="pathway">
    <text evidence="1">Amino-acid biosynthesis; L-asparagine biosynthesis; L-asparagine from L-aspartate (L-Gln route): step 1/1.</text>
</comment>
<evidence type="ECO:0000313" key="11">
    <source>
        <dbReference type="Proteomes" id="UP001597383"/>
    </source>
</evidence>
<comment type="caution">
    <text evidence="10">The sequence shown here is derived from an EMBL/GenBank/DDBJ whole genome shotgun (WGS) entry which is preliminary data.</text>
</comment>
<dbReference type="InterPro" id="IPR033738">
    <property type="entry name" value="AsnB_N"/>
</dbReference>
<comment type="similarity">
    <text evidence="2">Belongs to the asparagine synthetase family.</text>
</comment>
<evidence type="ECO:0000256" key="1">
    <source>
        <dbReference type="ARBA" id="ARBA00005187"/>
    </source>
</evidence>
<evidence type="ECO:0000256" key="4">
    <source>
        <dbReference type="ARBA" id="ARBA00022741"/>
    </source>
</evidence>
<dbReference type="InterPro" id="IPR029055">
    <property type="entry name" value="Ntn_hydrolases_N"/>
</dbReference>
<evidence type="ECO:0000256" key="6">
    <source>
        <dbReference type="ARBA" id="ARBA00022888"/>
    </source>
</evidence>
<dbReference type="InterPro" id="IPR001962">
    <property type="entry name" value="Asn_synthase"/>
</dbReference>
<dbReference type="PANTHER" id="PTHR43284:SF1">
    <property type="entry name" value="ASPARAGINE SYNTHETASE"/>
    <property type="match status" value="1"/>
</dbReference>
<evidence type="ECO:0000256" key="7">
    <source>
        <dbReference type="ARBA" id="ARBA00022962"/>
    </source>
</evidence>
<dbReference type="InterPro" id="IPR051786">
    <property type="entry name" value="ASN_synthetase/amidase"/>
</dbReference>
<reference evidence="11" key="1">
    <citation type="journal article" date="2019" name="Int. J. Syst. Evol. Microbiol.">
        <title>The Global Catalogue of Microorganisms (GCM) 10K type strain sequencing project: providing services to taxonomists for standard genome sequencing and annotation.</title>
        <authorList>
            <consortium name="The Broad Institute Genomics Platform"/>
            <consortium name="The Broad Institute Genome Sequencing Center for Infectious Disease"/>
            <person name="Wu L."/>
            <person name="Ma J."/>
        </authorList>
    </citation>
    <scope>NUCLEOTIDE SEQUENCE [LARGE SCALE GENOMIC DNA]</scope>
    <source>
        <strain evidence="11">R28</strain>
    </source>
</reference>
<keyword evidence="6" id="KW-0028">Amino-acid biosynthesis</keyword>